<evidence type="ECO:0000256" key="9">
    <source>
        <dbReference type="HAMAP-Rule" id="MF_00237"/>
    </source>
</evidence>
<comment type="caution">
    <text evidence="11">The sequence shown here is derived from an EMBL/GenBank/DDBJ whole genome shotgun (WGS) entry which is preliminary data.</text>
</comment>
<dbReference type="HAMAP" id="MF_00237">
    <property type="entry name" value="TatB"/>
    <property type="match status" value="1"/>
</dbReference>
<comment type="subcellular location">
    <subcellularLocation>
        <location evidence="9">Cell membrane</location>
        <topology evidence="9">Single-pass membrane protein</topology>
    </subcellularLocation>
    <subcellularLocation>
        <location evidence="1">Membrane</location>
        <topology evidence="1">Single-pass membrane protein</topology>
    </subcellularLocation>
</comment>
<evidence type="ECO:0000256" key="2">
    <source>
        <dbReference type="ARBA" id="ARBA00022448"/>
    </source>
</evidence>
<evidence type="ECO:0000256" key="1">
    <source>
        <dbReference type="ARBA" id="ARBA00004167"/>
    </source>
</evidence>
<keyword evidence="8 9" id="KW-0472">Membrane</keyword>
<organism evidence="11 12">
    <name type="scientific">Rubellimicrobium rubrum</name>
    <dbReference type="NCBI Taxonomy" id="2585369"/>
    <lineage>
        <taxon>Bacteria</taxon>
        <taxon>Pseudomonadati</taxon>
        <taxon>Pseudomonadota</taxon>
        <taxon>Alphaproteobacteria</taxon>
        <taxon>Rhodobacterales</taxon>
        <taxon>Roseobacteraceae</taxon>
        <taxon>Rubellimicrobium</taxon>
    </lineage>
</organism>
<evidence type="ECO:0000256" key="8">
    <source>
        <dbReference type="ARBA" id="ARBA00023136"/>
    </source>
</evidence>
<comment type="function">
    <text evidence="9">Part of the twin-arginine translocation (Tat) system that transports large folded proteins containing a characteristic twin-arginine motif in their signal peptide across membranes. Together with TatC, TatB is part of a receptor directly interacting with Tat signal peptides. TatB may form an oligomeric binding site that transiently accommodates folded Tat precursor proteins before their translocation.</text>
</comment>
<keyword evidence="3 9" id="KW-1003">Cell membrane</keyword>
<dbReference type="PANTHER" id="PTHR33162:SF1">
    <property type="entry name" value="SEC-INDEPENDENT PROTEIN TRANSLOCASE PROTEIN TATA, CHLOROPLASTIC"/>
    <property type="match status" value="1"/>
</dbReference>
<accession>A0A5C4N2M8</accession>
<dbReference type="NCBIfam" id="TIGR01410">
    <property type="entry name" value="tatB"/>
    <property type="match status" value="1"/>
</dbReference>
<dbReference type="InterPro" id="IPR018448">
    <property type="entry name" value="TatB"/>
</dbReference>
<feature type="region of interest" description="Disordered" evidence="10">
    <location>
        <begin position="73"/>
        <end position="166"/>
    </location>
</feature>
<evidence type="ECO:0000256" key="7">
    <source>
        <dbReference type="ARBA" id="ARBA00023010"/>
    </source>
</evidence>
<evidence type="ECO:0000256" key="3">
    <source>
        <dbReference type="ARBA" id="ARBA00022475"/>
    </source>
</evidence>
<keyword evidence="12" id="KW-1185">Reference proteome</keyword>
<protein>
    <recommendedName>
        <fullName evidence="9">Sec-independent protein translocase protein TatB</fullName>
    </recommendedName>
</protein>
<keyword evidence="4 9" id="KW-0812">Transmembrane</keyword>
<dbReference type="PANTHER" id="PTHR33162">
    <property type="entry name" value="SEC-INDEPENDENT PROTEIN TRANSLOCASE PROTEIN TATA, CHLOROPLASTIC"/>
    <property type="match status" value="1"/>
</dbReference>
<dbReference type="PRINTS" id="PR01506">
    <property type="entry name" value="TATBPROTEIN"/>
</dbReference>
<evidence type="ECO:0000313" key="11">
    <source>
        <dbReference type="EMBL" id="TNC50738.1"/>
    </source>
</evidence>
<dbReference type="GO" id="GO:0033281">
    <property type="term" value="C:TAT protein transport complex"/>
    <property type="evidence" value="ECO:0007669"/>
    <property type="project" value="UniProtKB-UniRule"/>
</dbReference>
<evidence type="ECO:0000256" key="4">
    <source>
        <dbReference type="ARBA" id="ARBA00022692"/>
    </source>
</evidence>
<keyword evidence="2 9" id="KW-0813">Transport</keyword>
<evidence type="ECO:0000256" key="5">
    <source>
        <dbReference type="ARBA" id="ARBA00022927"/>
    </source>
</evidence>
<gene>
    <name evidence="9 11" type="primary">tatB</name>
    <name evidence="11" type="ORF">FHG66_07105</name>
</gene>
<dbReference type="RefSeq" id="WP_139076059.1">
    <property type="nucleotide sequence ID" value="NZ_VDFU01000006.1"/>
</dbReference>
<dbReference type="InterPro" id="IPR003369">
    <property type="entry name" value="TatA/B/E"/>
</dbReference>
<evidence type="ECO:0000256" key="10">
    <source>
        <dbReference type="SAM" id="MobiDB-lite"/>
    </source>
</evidence>
<keyword evidence="7 9" id="KW-0811">Translocation</keyword>
<dbReference type="GO" id="GO:0008320">
    <property type="term" value="F:protein transmembrane transporter activity"/>
    <property type="evidence" value="ECO:0007669"/>
    <property type="project" value="UniProtKB-UniRule"/>
</dbReference>
<dbReference type="EMBL" id="VDFU01000006">
    <property type="protein sequence ID" value="TNC50738.1"/>
    <property type="molecule type" value="Genomic_DNA"/>
</dbReference>
<dbReference type="Gene3D" id="1.20.5.3310">
    <property type="match status" value="1"/>
</dbReference>
<sequence length="166" mass="17420">MFDLGWSEMMLVGVVALIVVGPKELPTLFRSVGQAVGKARGMAREFTRAMEAAADEAGVKEINRTINAATRPVQFGTDTLRQATMGPRTTAGKPTGVATPLNPGAPIKPGGATDTLAAQRTEERASLQQDAAQWVAARDASQGEVRAAEQHAAASPSDHMPPDRTS</sequence>
<evidence type="ECO:0000256" key="6">
    <source>
        <dbReference type="ARBA" id="ARBA00022989"/>
    </source>
</evidence>
<dbReference type="Proteomes" id="UP000305887">
    <property type="component" value="Unassembled WGS sequence"/>
</dbReference>
<dbReference type="GO" id="GO:0043953">
    <property type="term" value="P:protein transport by the Tat complex"/>
    <property type="evidence" value="ECO:0007669"/>
    <property type="project" value="UniProtKB-UniRule"/>
</dbReference>
<evidence type="ECO:0000313" key="12">
    <source>
        <dbReference type="Proteomes" id="UP000305887"/>
    </source>
</evidence>
<comment type="similarity">
    <text evidence="9">Belongs to the TatB family.</text>
</comment>
<dbReference type="Pfam" id="PF02416">
    <property type="entry name" value="TatA_B_E"/>
    <property type="match status" value="1"/>
</dbReference>
<name>A0A5C4N2M8_9RHOB</name>
<keyword evidence="5 9" id="KW-0653">Protein transport</keyword>
<proteinExistence type="inferred from homology"/>
<keyword evidence="6 9" id="KW-1133">Transmembrane helix</keyword>
<comment type="subunit">
    <text evidence="9">The Tat system comprises two distinct complexes: a TatABC complex, containing multiple copies of TatA, TatB and TatC subunits, and a separate TatA complex, containing only TatA subunits. Substrates initially bind to the TatABC complex, which probably triggers association of the separate TatA complex to form the active translocon.</text>
</comment>
<dbReference type="AlphaFoldDB" id="A0A5C4N2M8"/>
<dbReference type="OrthoDB" id="7206969at2"/>
<reference evidence="11 12" key="1">
    <citation type="submission" date="2019-06" db="EMBL/GenBank/DDBJ databases">
        <title>YIM 131921 draft genome.</title>
        <authorList>
            <person name="Jiang L."/>
        </authorList>
    </citation>
    <scope>NUCLEOTIDE SEQUENCE [LARGE SCALE GENOMIC DNA]</scope>
    <source>
        <strain evidence="11 12">YIM 131921</strain>
    </source>
</reference>